<dbReference type="Gene3D" id="3.30.70.20">
    <property type="match status" value="1"/>
</dbReference>
<feature type="compositionally biased region" description="Basic and acidic residues" evidence="4">
    <location>
        <begin position="684"/>
        <end position="695"/>
    </location>
</feature>
<dbReference type="RefSeq" id="WP_129611212.1">
    <property type="nucleotide sequence ID" value="NZ_UWOC01000192.1"/>
</dbReference>
<dbReference type="AlphaFoldDB" id="A0A3S4B794"/>
<dbReference type="EMBL" id="UWOC01000192">
    <property type="protein sequence ID" value="VCU10848.1"/>
    <property type="molecule type" value="Genomic_DNA"/>
</dbReference>
<evidence type="ECO:0000256" key="1">
    <source>
        <dbReference type="ARBA" id="ARBA00022723"/>
    </source>
</evidence>
<accession>A0A3S4B794</accession>
<keyword evidence="7" id="KW-1185">Reference proteome</keyword>
<dbReference type="GO" id="GO:0051536">
    <property type="term" value="F:iron-sulfur cluster binding"/>
    <property type="evidence" value="ECO:0007669"/>
    <property type="project" value="UniProtKB-KW"/>
</dbReference>
<keyword evidence="3" id="KW-0411">Iron-sulfur</keyword>
<dbReference type="PANTHER" id="PTHR42827">
    <property type="entry name" value="IRON-SULFUR CLUSTER-BINDING PROTEIN-RELATED"/>
    <property type="match status" value="1"/>
</dbReference>
<dbReference type="OrthoDB" id="9792185at2"/>
<dbReference type="InterPro" id="IPR017900">
    <property type="entry name" value="4Fe4S_Fe_S_CS"/>
</dbReference>
<evidence type="ECO:0000313" key="7">
    <source>
        <dbReference type="Proteomes" id="UP000289200"/>
    </source>
</evidence>
<dbReference type="InterPro" id="IPR017896">
    <property type="entry name" value="4Fe4S_Fe-S-bd"/>
</dbReference>
<proteinExistence type="predicted"/>
<evidence type="ECO:0000256" key="3">
    <source>
        <dbReference type="ARBA" id="ARBA00023014"/>
    </source>
</evidence>
<evidence type="ECO:0000256" key="2">
    <source>
        <dbReference type="ARBA" id="ARBA00023004"/>
    </source>
</evidence>
<dbReference type="SUPFAM" id="SSF54862">
    <property type="entry name" value="4Fe-4S ferredoxins"/>
    <property type="match status" value="1"/>
</dbReference>
<reference evidence="7" key="1">
    <citation type="submission" date="2018-10" db="EMBL/GenBank/DDBJ databases">
        <authorList>
            <person name="Peiro R."/>
            <person name="Begona"/>
            <person name="Cbmso G."/>
            <person name="Lopez M."/>
            <person name="Gonzalez S."/>
            <person name="Sacristan E."/>
            <person name="Castillo E."/>
        </authorList>
    </citation>
    <scope>NUCLEOTIDE SEQUENCE [LARGE SCALE GENOMIC DNA]</scope>
</reference>
<comment type="caution">
    <text evidence="6">The sequence shown here is derived from an EMBL/GenBank/DDBJ whole genome shotgun (WGS) entry which is preliminary data.</text>
</comment>
<evidence type="ECO:0000313" key="6">
    <source>
        <dbReference type="EMBL" id="VCU10848.1"/>
    </source>
</evidence>
<sequence length="703" mass="76792">MRIYSNRDRPSHLGPYALERLARLDSVEPRSLPLCVDACAAHPDAIGAEIETYAALFRRFLDGAVAPRSPAVPDDPVRRAENLKASAYFLDAALAGTCVVAEADRLDLGSGAAGDPDHTHALVFAVPFGRVPAADEPGGAWIRGTNVARTDMRATEIAVILAGYLRWMGFPARGHVAGDTLVDLSRLAIRAGIARAEGGRLVAPFLSRGFRIGVVTTGFVVAPDRPLAPDGDLGEHAPEVYVGIDGTRPGWADAEEEQRPLHMGRYPMETIRRVDEPTTLVIRQEIGRVPKRGDFFKRAEAGDLGDKPRLEKKRFPMKHPLALGMQPLIQAMVPLQGDREKQQPTGRGGDLSDPERNAAAIKALGYYLGADFVGICRAEPWMYYATDDTDGRPIAAYHDYAVVMLIDQGYETMDGASGDDWISASQSMRAYLRGAEIAGVMAAHCRKMGFSARSHSNAHSEIIHNPAILMAGLGEVSRIGDTLLNPFIGPRSKSVVLTTDLPMTVDKPIDFGLQDFCDRCRKCARECPCNAITFGPKVMFNGYEIWKADVEKCTKYRVTQMKGSACGRCMKMCPWNRDDTVAARELAALSIRHPEARPAIIAMDDVLQNGKRNLIKRWWFDLEVVDGVAGAPVAGTNERDLSPGRDDKLTAMQRLAMFPPKLQPAPGTTLAEVVPIDRVAGMDEYRRAETPDAARRRLRGSAS</sequence>
<dbReference type="PANTHER" id="PTHR42827:SF1">
    <property type="entry name" value="IRON-SULFUR CLUSTER-BINDING PROTEIN"/>
    <property type="match status" value="1"/>
</dbReference>
<keyword evidence="2" id="KW-0408">Iron</keyword>
<dbReference type="PROSITE" id="PS00198">
    <property type="entry name" value="4FE4S_FER_1"/>
    <property type="match status" value="1"/>
</dbReference>
<keyword evidence="1" id="KW-0479">Metal-binding</keyword>
<dbReference type="GO" id="GO:0046872">
    <property type="term" value="F:metal ion binding"/>
    <property type="evidence" value="ECO:0007669"/>
    <property type="project" value="UniProtKB-KW"/>
</dbReference>
<evidence type="ECO:0000259" key="5">
    <source>
        <dbReference type="PROSITE" id="PS51379"/>
    </source>
</evidence>
<evidence type="ECO:0000256" key="4">
    <source>
        <dbReference type="SAM" id="MobiDB-lite"/>
    </source>
</evidence>
<organism evidence="6 7">
    <name type="scientific">Rhodoplanes serenus</name>
    <dbReference type="NCBI Taxonomy" id="200615"/>
    <lineage>
        <taxon>Bacteria</taxon>
        <taxon>Pseudomonadati</taxon>
        <taxon>Pseudomonadota</taxon>
        <taxon>Alphaproteobacteria</taxon>
        <taxon>Hyphomicrobiales</taxon>
        <taxon>Nitrobacteraceae</taxon>
        <taxon>Rhodoplanes</taxon>
    </lineage>
</organism>
<name>A0A3S4B794_9BRAD</name>
<dbReference type="PROSITE" id="PS51379">
    <property type="entry name" value="4FE4S_FER_2"/>
    <property type="match status" value="1"/>
</dbReference>
<feature type="domain" description="4Fe-4S ferredoxin-type" evidence="5">
    <location>
        <begin position="507"/>
        <end position="537"/>
    </location>
</feature>
<feature type="region of interest" description="Disordered" evidence="4">
    <location>
        <begin position="684"/>
        <end position="703"/>
    </location>
</feature>
<dbReference type="Proteomes" id="UP000289200">
    <property type="component" value="Unassembled WGS sequence"/>
</dbReference>
<gene>
    <name evidence="6" type="primary">cprA</name>
    <name evidence="6" type="ORF">RHODGE_RHODGE_04413</name>
</gene>
<dbReference type="Pfam" id="PF12838">
    <property type="entry name" value="Fer4_7"/>
    <property type="match status" value="1"/>
</dbReference>
<protein>
    <submittedName>
        <fullName evidence="6">3-chloro-4-hydroxyphenylacetate reductive dehalogenase</fullName>
    </submittedName>
</protein>